<dbReference type="PROSITE" id="PS00211">
    <property type="entry name" value="ABC_TRANSPORTER_1"/>
    <property type="match status" value="1"/>
</dbReference>
<feature type="domain" description="ABC transporter" evidence="6">
    <location>
        <begin position="2"/>
        <end position="233"/>
    </location>
</feature>
<dbReference type="Pfam" id="PF00005">
    <property type="entry name" value="ABC_tran"/>
    <property type="match status" value="1"/>
</dbReference>
<protein>
    <submittedName>
        <fullName evidence="7">ABC transporter ATP-binding protein</fullName>
    </submittedName>
</protein>
<dbReference type="GO" id="GO:0015658">
    <property type="term" value="F:branched-chain amino acid transmembrane transporter activity"/>
    <property type="evidence" value="ECO:0007669"/>
    <property type="project" value="TreeGrafter"/>
</dbReference>
<keyword evidence="3" id="KW-0547">Nucleotide-binding</keyword>
<name>A0A329QN66_9ACTN</name>
<dbReference type="Gene3D" id="3.40.50.300">
    <property type="entry name" value="P-loop containing nucleotide triphosphate hydrolases"/>
    <property type="match status" value="1"/>
</dbReference>
<dbReference type="RefSeq" id="WP_112258639.1">
    <property type="nucleotide sequence ID" value="NZ_QMIG01000011.1"/>
</dbReference>
<keyword evidence="5" id="KW-0029">Amino-acid transport</keyword>
<dbReference type="PROSITE" id="PS50893">
    <property type="entry name" value="ABC_TRANSPORTER_2"/>
    <property type="match status" value="1"/>
</dbReference>
<proteinExistence type="inferred from homology"/>
<comment type="similarity">
    <text evidence="1">Belongs to the ABC transporter superfamily.</text>
</comment>
<evidence type="ECO:0000313" key="7">
    <source>
        <dbReference type="EMBL" id="RAW13797.1"/>
    </source>
</evidence>
<dbReference type="GO" id="GO:0016887">
    <property type="term" value="F:ATP hydrolysis activity"/>
    <property type="evidence" value="ECO:0007669"/>
    <property type="project" value="InterPro"/>
</dbReference>
<dbReference type="Proteomes" id="UP000250462">
    <property type="component" value="Unassembled WGS sequence"/>
</dbReference>
<evidence type="ECO:0000256" key="3">
    <source>
        <dbReference type="ARBA" id="ARBA00022741"/>
    </source>
</evidence>
<evidence type="ECO:0000256" key="2">
    <source>
        <dbReference type="ARBA" id="ARBA00022448"/>
    </source>
</evidence>
<dbReference type="EMBL" id="QMIG01000011">
    <property type="protein sequence ID" value="RAW13797.1"/>
    <property type="molecule type" value="Genomic_DNA"/>
</dbReference>
<evidence type="ECO:0000259" key="6">
    <source>
        <dbReference type="PROSITE" id="PS50893"/>
    </source>
</evidence>
<sequence>MLSIENLRCAYGTAEILRGIDMDVHVGEVVALLGRNGMGKTSLVRSVAGTRPPVVSGGTIRWAGTDTTHAPSHERARLGMGLVPQGRHVFSSLTVHENLTVAARRRQNGWDLDEVYAFFPRLQERSRSRGRNLSGGEQQMLAIGRALMTNPQLLLMDEPSEGLAPAVIAQIRERIQQLKGSDIAVLLVEQNLGLALSVADRVYILGDEGRVAWHGQASELEADDDAQQRLLAV</sequence>
<dbReference type="AlphaFoldDB" id="A0A329QN66"/>
<evidence type="ECO:0000256" key="4">
    <source>
        <dbReference type="ARBA" id="ARBA00022840"/>
    </source>
</evidence>
<dbReference type="SMART" id="SM00382">
    <property type="entry name" value="AAA"/>
    <property type="match status" value="1"/>
</dbReference>
<comment type="caution">
    <text evidence="7">The sequence shown here is derived from an EMBL/GenBank/DDBJ whole genome shotgun (WGS) entry which is preliminary data.</text>
</comment>
<dbReference type="GO" id="GO:0015807">
    <property type="term" value="P:L-amino acid transport"/>
    <property type="evidence" value="ECO:0007669"/>
    <property type="project" value="TreeGrafter"/>
</dbReference>
<dbReference type="InterPro" id="IPR052156">
    <property type="entry name" value="BCAA_Transport_ATP-bd_LivF"/>
</dbReference>
<dbReference type="InterPro" id="IPR003439">
    <property type="entry name" value="ABC_transporter-like_ATP-bd"/>
</dbReference>
<evidence type="ECO:0000256" key="5">
    <source>
        <dbReference type="ARBA" id="ARBA00022970"/>
    </source>
</evidence>
<dbReference type="InterPro" id="IPR027417">
    <property type="entry name" value="P-loop_NTPase"/>
</dbReference>
<dbReference type="InterPro" id="IPR017871">
    <property type="entry name" value="ABC_transporter-like_CS"/>
</dbReference>
<dbReference type="CDD" id="cd03224">
    <property type="entry name" value="ABC_TM1139_LivF_branched"/>
    <property type="match status" value="1"/>
</dbReference>
<dbReference type="OrthoDB" id="9776369at2"/>
<dbReference type="SUPFAM" id="SSF52540">
    <property type="entry name" value="P-loop containing nucleoside triphosphate hydrolases"/>
    <property type="match status" value="1"/>
</dbReference>
<organism evidence="7 8">
    <name type="scientific">Phytoactinopolyspora halophila</name>
    <dbReference type="NCBI Taxonomy" id="1981511"/>
    <lineage>
        <taxon>Bacteria</taxon>
        <taxon>Bacillati</taxon>
        <taxon>Actinomycetota</taxon>
        <taxon>Actinomycetes</taxon>
        <taxon>Jiangellales</taxon>
        <taxon>Jiangellaceae</taxon>
        <taxon>Phytoactinopolyspora</taxon>
    </lineage>
</organism>
<dbReference type="GO" id="GO:0005524">
    <property type="term" value="F:ATP binding"/>
    <property type="evidence" value="ECO:0007669"/>
    <property type="project" value="UniProtKB-KW"/>
</dbReference>
<dbReference type="PANTHER" id="PTHR43820:SF2">
    <property type="entry name" value="ABC TRANSPORTER ATP-BINDING PROTEIN"/>
    <property type="match status" value="1"/>
</dbReference>
<keyword evidence="4 7" id="KW-0067">ATP-binding</keyword>
<evidence type="ECO:0000313" key="8">
    <source>
        <dbReference type="Proteomes" id="UP000250462"/>
    </source>
</evidence>
<keyword evidence="8" id="KW-1185">Reference proteome</keyword>
<evidence type="ECO:0000256" key="1">
    <source>
        <dbReference type="ARBA" id="ARBA00005417"/>
    </source>
</evidence>
<gene>
    <name evidence="7" type="ORF">DPM12_12400</name>
</gene>
<accession>A0A329QN66</accession>
<dbReference type="InterPro" id="IPR003593">
    <property type="entry name" value="AAA+_ATPase"/>
</dbReference>
<keyword evidence="2" id="KW-0813">Transport</keyword>
<reference evidence="7 8" key="1">
    <citation type="submission" date="2018-06" db="EMBL/GenBank/DDBJ databases">
        <title>Phytoactinopolyspora halophila sp. nov., a novel halophilic actinomycete isolated from a saline soil in China.</title>
        <authorList>
            <person name="Tang S.-K."/>
        </authorList>
    </citation>
    <scope>NUCLEOTIDE SEQUENCE [LARGE SCALE GENOMIC DNA]</scope>
    <source>
        <strain evidence="7 8">YIM 96934</strain>
    </source>
</reference>
<dbReference type="PANTHER" id="PTHR43820">
    <property type="entry name" value="HIGH-AFFINITY BRANCHED-CHAIN AMINO ACID TRANSPORT ATP-BINDING PROTEIN LIVF"/>
    <property type="match status" value="1"/>
</dbReference>